<dbReference type="VEuPathDB" id="VectorBase:GBRI008816"/>
<proteinExistence type="predicted"/>
<reference evidence="2" key="1">
    <citation type="submission" date="2014-03" db="EMBL/GenBank/DDBJ databases">
        <authorList>
            <person name="Aksoy S."/>
            <person name="Warren W."/>
            <person name="Wilson R.K."/>
        </authorList>
    </citation>
    <scope>NUCLEOTIDE SEQUENCE [LARGE SCALE GENOMIC DNA]</scope>
    <source>
        <strain evidence="2">IAEA</strain>
    </source>
</reference>
<dbReference type="EnsemblMetazoa" id="GBRI008816-RA">
    <property type="protein sequence ID" value="GBRI008816-PA"/>
    <property type="gene ID" value="GBRI008816"/>
</dbReference>
<dbReference type="AlphaFoldDB" id="A0A1A9W7E6"/>
<evidence type="ECO:0000313" key="1">
    <source>
        <dbReference type="EnsemblMetazoa" id="GBRI008816-PA"/>
    </source>
</evidence>
<evidence type="ECO:0000313" key="2">
    <source>
        <dbReference type="Proteomes" id="UP000091820"/>
    </source>
</evidence>
<protein>
    <submittedName>
        <fullName evidence="1">Uncharacterized protein</fullName>
    </submittedName>
</protein>
<accession>A0A1A9W7E6</accession>
<name>A0A1A9W7E6_9MUSC</name>
<organism evidence="1 2">
    <name type="scientific">Glossina brevipalpis</name>
    <dbReference type="NCBI Taxonomy" id="37001"/>
    <lineage>
        <taxon>Eukaryota</taxon>
        <taxon>Metazoa</taxon>
        <taxon>Ecdysozoa</taxon>
        <taxon>Arthropoda</taxon>
        <taxon>Hexapoda</taxon>
        <taxon>Insecta</taxon>
        <taxon>Pterygota</taxon>
        <taxon>Neoptera</taxon>
        <taxon>Endopterygota</taxon>
        <taxon>Diptera</taxon>
        <taxon>Brachycera</taxon>
        <taxon>Muscomorpha</taxon>
        <taxon>Hippoboscoidea</taxon>
        <taxon>Glossinidae</taxon>
        <taxon>Glossina</taxon>
    </lineage>
</organism>
<dbReference type="Proteomes" id="UP000091820">
    <property type="component" value="Unassembled WGS sequence"/>
</dbReference>
<sequence>MKDIISAVYSTTTTTTTTTTITTNVSSSIIRSVVNGSKSGNIIVLSSKVENSKKFNLRFRAYPMSGYLYASLASYYDVNINKKILESKNNSKIV</sequence>
<keyword evidence="2" id="KW-1185">Reference proteome</keyword>
<reference evidence="1" key="2">
    <citation type="submission" date="2020-05" db="UniProtKB">
        <authorList>
            <consortium name="EnsemblMetazoa"/>
        </authorList>
    </citation>
    <scope>IDENTIFICATION</scope>
    <source>
        <strain evidence="1">IAEA</strain>
    </source>
</reference>